<reference evidence="4 5" key="1">
    <citation type="submission" date="2019-03" db="EMBL/GenBank/DDBJ databases">
        <title>Single cell metagenomics reveals metabolic interactions within the superorganism composed of flagellate Streblomastix strix and complex community of Bacteroidetes bacteria on its surface.</title>
        <authorList>
            <person name="Treitli S.C."/>
            <person name="Kolisko M."/>
            <person name="Husnik F."/>
            <person name="Keeling P."/>
            <person name="Hampl V."/>
        </authorList>
    </citation>
    <scope>NUCLEOTIDE SEQUENCE [LARGE SCALE GENOMIC DNA]</scope>
    <source>
        <strain evidence="4">ST1C</strain>
    </source>
</reference>
<organism evidence="4 5">
    <name type="scientific">Streblomastix strix</name>
    <dbReference type="NCBI Taxonomy" id="222440"/>
    <lineage>
        <taxon>Eukaryota</taxon>
        <taxon>Metamonada</taxon>
        <taxon>Preaxostyla</taxon>
        <taxon>Oxymonadida</taxon>
        <taxon>Streblomastigidae</taxon>
        <taxon>Streblomastix</taxon>
    </lineage>
</organism>
<dbReference type="SMART" id="SM00220">
    <property type="entry name" value="S_TKc"/>
    <property type="match status" value="1"/>
</dbReference>
<dbReference type="EMBL" id="SNRW01000281">
    <property type="protein sequence ID" value="KAA6402137.1"/>
    <property type="molecule type" value="Genomic_DNA"/>
</dbReference>
<evidence type="ECO:0000256" key="1">
    <source>
        <dbReference type="ARBA" id="ARBA00012513"/>
    </source>
</evidence>
<dbReference type="GO" id="GO:0005524">
    <property type="term" value="F:ATP binding"/>
    <property type="evidence" value="ECO:0007669"/>
    <property type="project" value="InterPro"/>
</dbReference>
<feature type="compositionally biased region" description="Low complexity" evidence="2">
    <location>
        <begin position="418"/>
        <end position="432"/>
    </location>
</feature>
<name>A0A5J4X485_9EUKA</name>
<sequence>MADKKKPAQQAQTTTRVPQIVGGRYKLDKKIGAGSFGDIYKGIVPGTDEEYGVKLEPTNAKMPQLMYECKLYKHLNGGPGIPNVKWFGTEGNYNVMVMDLLGKSLEDLITAKPNNHFSLKTTIMLADQMICRIEFLHSRDYVHRDIKPDNFLMGRGKKKNIVYLIDLGLAKRYRDSSTHQHIPYREDKGLTGTVRYASINSHHGVEQSRRDDLEAIGYVLIYFLTGTLPWQGLKIENRANKFRAICDMKMSIPVETLCKDCPPEFAQYMKYVKDLNFDTKPDYFYLRRLFRSLFVKAGYTLDFIYDWTTEEGDKEKEEKDKQDKDLLNQNSQNALTAQQSGSKPNLNASGNAISGTALPNSIPKVGSSGGLQVSSSQNQLSGTANQTQIQNPPSVPSGSQPAQIGVQVPRSGTNSGAQSPQAQQLTPQQQQQLHQQQMQQLISQLTPQQQQQMQSQINQLISQHQIPAGLTPQQQQQYKMQLQLQLQQQYIQQLVAAVQHQQQQQRLQQQTGLIGAQAGAVGGNIQSGIAPQSSNTQQRTIITGQQVAGQQAQNGLVTRPGQTGIQATVQPGLARPVQPGQFQQNQRK</sequence>
<dbReference type="FunFam" id="1.10.510.10:FF:000596">
    <property type="entry name" value="CK1 family protein kinase"/>
    <property type="match status" value="1"/>
</dbReference>
<comment type="caution">
    <text evidence="4">The sequence shown here is derived from an EMBL/GenBank/DDBJ whole genome shotgun (WGS) entry which is preliminary data.</text>
</comment>
<gene>
    <name evidence="4" type="ORF">EZS28_002337</name>
</gene>
<dbReference type="SUPFAM" id="SSF56112">
    <property type="entry name" value="Protein kinase-like (PK-like)"/>
    <property type="match status" value="1"/>
</dbReference>
<dbReference type="InterPro" id="IPR011009">
    <property type="entry name" value="Kinase-like_dom_sf"/>
</dbReference>
<dbReference type="PROSITE" id="PS50011">
    <property type="entry name" value="PROTEIN_KINASE_DOM"/>
    <property type="match status" value="1"/>
</dbReference>
<dbReference type="GO" id="GO:0004674">
    <property type="term" value="F:protein serine/threonine kinase activity"/>
    <property type="evidence" value="ECO:0007669"/>
    <property type="project" value="UniProtKB-EC"/>
</dbReference>
<feature type="domain" description="Protein kinase" evidence="3">
    <location>
        <begin position="25"/>
        <end position="294"/>
    </location>
</feature>
<dbReference type="PROSITE" id="PS00108">
    <property type="entry name" value="PROTEIN_KINASE_ST"/>
    <property type="match status" value="1"/>
</dbReference>
<evidence type="ECO:0000256" key="2">
    <source>
        <dbReference type="SAM" id="MobiDB-lite"/>
    </source>
</evidence>
<dbReference type="OrthoDB" id="5800476at2759"/>
<evidence type="ECO:0000313" key="4">
    <source>
        <dbReference type="EMBL" id="KAA6402137.1"/>
    </source>
</evidence>
<proteinExistence type="predicted"/>
<evidence type="ECO:0000313" key="5">
    <source>
        <dbReference type="Proteomes" id="UP000324800"/>
    </source>
</evidence>
<dbReference type="InterPro" id="IPR050235">
    <property type="entry name" value="CK1_Ser-Thr_kinase"/>
</dbReference>
<keyword evidence="4" id="KW-0418">Kinase</keyword>
<dbReference type="EC" id="2.7.11.1" evidence="1"/>
<keyword evidence="4" id="KW-0808">Transferase</keyword>
<dbReference type="Gene3D" id="1.10.510.10">
    <property type="entry name" value="Transferase(Phosphotransferase) domain 1"/>
    <property type="match status" value="1"/>
</dbReference>
<feature type="compositionally biased region" description="Polar residues" evidence="2">
    <location>
        <begin position="558"/>
        <end position="569"/>
    </location>
</feature>
<dbReference type="PANTHER" id="PTHR11909">
    <property type="entry name" value="CASEIN KINASE-RELATED"/>
    <property type="match status" value="1"/>
</dbReference>
<dbReference type="Proteomes" id="UP000324800">
    <property type="component" value="Unassembled WGS sequence"/>
</dbReference>
<dbReference type="InterPro" id="IPR008271">
    <property type="entry name" value="Ser/Thr_kinase_AS"/>
</dbReference>
<dbReference type="Pfam" id="PF00069">
    <property type="entry name" value="Pkinase"/>
    <property type="match status" value="1"/>
</dbReference>
<feature type="compositionally biased region" description="Low complexity" evidence="2">
    <location>
        <begin position="370"/>
        <end position="382"/>
    </location>
</feature>
<feature type="compositionally biased region" description="Polar residues" evidence="2">
    <location>
        <begin position="383"/>
        <end position="402"/>
    </location>
</feature>
<feature type="region of interest" description="Disordered" evidence="2">
    <location>
        <begin position="558"/>
        <end position="588"/>
    </location>
</feature>
<evidence type="ECO:0000259" key="3">
    <source>
        <dbReference type="PROSITE" id="PS50011"/>
    </source>
</evidence>
<dbReference type="InterPro" id="IPR000719">
    <property type="entry name" value="Prot_kinase_dom"/>
</dbReference>
<dbReference type="AlphaFoldDB" id="A0A5J4X485"/>
<dbReference type="CDD" id="cd14016">
    <property type="entry name" value="STKc_CK1"/>
    <property type="match status" value="1"/>
</dbReference>
<accession>A0A5J4X485</accession>
<feature type="compositionally biased region" description="Polar residues" evidence="2">
    <location>
        <begin position="334"/>
        <end position="359"/>
    </location>
</feature>
<protein>
    <recommendedName>
        <fullName evidence="1">non-specific serine/threonine protein kinase</fullName>
        <ecNumber evidence="1">2.7.11.1</ecNumber>
    </recommendedName>
</protein>
<feature type="region of interest" description="Disordered" evidence="2">
    <location>
        <begin position="334"/>
        <end position="432"/>
    </location>
</feature>